<dbReference type="InterPro" id="IPR000262">
    <property type="entry name" value="FMN-dep_DH"/>
</dbReference>
<dbReference type="Gene3D" id="3.20.20.70">
    <property type="entry name" value="Aldolase class I"/>
    <property type="match status" value="1"/>
</dbReference>
<dbReference type="PANTHER" id="PTHR10578:SF107">
    <property type="entry name" value="2-HYDROXYACID OXIDASE 1"/>
    <property type="match status" value="1"/>
</dbReference>
<keyword evidence="4" id="KW-0560">Oxidoreductase</keyword>
<evidence type="ECO:0000259" key="8">
    <source>
        <dbReference type="PROSITE" id="PS51349"/>
    </source>
</evidence>
<evidence type="ECO:0000256" key="4">
    <source>
        <dbReference type="ARBA" id="ARBA00023002"/>
    </source>
</evidence>
<dbReference type="RefSeq" id="WP_025062311.1">
    <property type="nucleotide sequence ID" value="NZ_RAQK01000002.1"/>
</dbReference>
<evidence type="ECO:0000256" key="5">
    <source>
        <dbReference type="ARBA" id="ARBA00024042"/>
    </source>
</evidence>
<dbReference type="EMBL" id="RAQK01000002">
    <property type="protein sequence ID" value="RKE93640.1"/>
    <property type="molecule type" value="Genomic_DNA"/>
</dbReference>
<keyword evidence="2 7" id="KW-0285">Flavoprotein</keyword>
<protein>
    <submittedName>
        <fullName evidence="9">4-hydroxymandelate oxidase</fullName>
    </submittedName>
</protein>
<feature type="binding site" evidence="7">
    <location>
        <position position="258"/>
    </location>
    <ligand>
        <name>FMN</name>
        <dbReference type="ChEBI" id="CHEBI:58210"/>
    </ligand>
</feature>
<feature type="binding site" evidence="7">
    <location>
        <position position="111"/>
    </location>
    <ligand>
        <name>FMN</name>
        <dbReference type="ChEBI" id="CHEBI:58210"/>
    </ligand>
</feature>
<dbReference type="PROSITE" id="PS51349">
    <property type="entry name" value="FMN_HYDROXY_ACID_DH_2"/>
    <property type="match status" value="1"/>
</dbReference>
<feature type="binding site" evidence="7">
    <location>
        <position position="29"/>
    </location>
    <ligand>
        <name>glyoxylate</name>
        <dbReference type="ChEBI" id="CHEBI:36655"/>
    </ligand>
</feature>
<dbReference type="GO" id="GO:0016491">
    <property type="term" value="F:oxidoreductase activity"/>
    <property type="evidence" value="ECO:0007669"/>
    <property type="project" value="UniProtKB-KW"/>
</dbReference>
<feature type="binding site" evidence="7">
    <location>
        <begin position="289"/>
        <end position="293"/>
    </location>
    <ligand>
        <name>FMN</name>
        <dbReference type="ChEBI" id="CHEBI:58210"/>
    </ligand>
</feature>
<evidence type="ECO:0000256" key="2">
    <source>
        <dbReference type="ARBA" id="ARBA00022630"/>
    </source>
</evidence>
<evidence type="ECO:0000313" key="9">
    <source>
        <dbReference type="EMBL" id="RKE93640.1"/>
    </source>
</evidence>
<dbReference type="GO" id="GO:0010181">
    <property type="term" value="F:FMN binding"/>
    <property type="evidence" value="ECO:0007669"/>
    <property type="project" value="InterPro"/>
</dbReference>
<dbReference type="InterPro" id="IPR037396">
    <property type="entry name" value="FMN_HAD"/>
</dbReference>
<sequence length="362" mass="39034">MFEPDQLPHILPEYYTRARDMMSLQNRAYFLAGAGDEATLLANETAFSCARIIPRPLRETGGGSTQISLLGQSHATPFMVAPFAYHRLLDPLGETATARGAQAQSIKTVVSAQSSVDLAQIRSAAASCDWFQLYWMGSRERTLELAEIALAAGYTVLVLTIDAPVQGVRDREIEAGFQLPPDVRAVNLSAFPATRFTPLIEGQSFVFDHIAHVLPNWRDVDWLMQSVAAPVLLKGILHPDDAARAASVGAAGVIVSNHGGRVLDRAPATLEMLLEVIKRVGSEYPVLMDGGIRRGVDIFIALALGAKAVLIGRPVVCGLCVAGELGVSHVLRLLRDELEIAMLLSGCASINDIHADMVHLKL</sequence>
<organism evidence="9 10">
    <name type="scientific">Sulfitobacter guttiformis</name>
    <dbReference type="NCBI Taxonomy" id="74349"/>
    <lineage>
        <taxon>Bacteria</taxon>
        <taxon>Pseudomonadati</taxon>
        <taxon>Pseudomonadota</taxon>
        <taxon>Alphaproteobacteria</taxon>
        <taxon>Rhodobacterales</taxon>
        <taxon>Roseobacteraceae</taxon>
        <taxon>Sulfitobacter</taxon>
    </lineage>
</organism>
<evidence type="ECO:0000256" key="6">
    <source>
        <dbReference type="PIRSR" id="PIRSR000138-1"/>
    </source>
</evidence>
<comment type="caution">
    <text evidence="9">The sequence shown here is derived from an EMBL/GenBank/DDBJ whole genome shotgun (WGS) entry which is preliminary data.</text>
</comment>
<feature type="binding site" evidence="7">
    <location>
        <position position="256"/>
    </location>
    <ligand>
        <name>FMN</name>
        <dbReference type="ChEBI" id="CHEBI:58210"/>
    </ligand>
</feature>
<dbReference type="InterPro" id="IPR013785">
    <property type="entry name" value="Aldolase_TIM"/>
</dbReference>
<feature type="binding site" evidence="7">
    <location>
        <begin position="82"/>
        <end position="84"/>
    </location>
    <ligand>
        <name>FMN</name>
        <dbReference type="ChEBI" id="CHEBI:58210"/>
    </ligand>
</feature>
<feature type="binding site" evidence="7">
    <location>
        <position position="160"/>
    </location>
    <ligand>
        <name>FMN</name>
        <dbReference type="ChEBI" id="CHEBI:58210"/>
    </ligand>
</feature>
<feature type="binding site" evidence="7">
    <location>
        <position position="169"/>
    </location>
    <ligand>
        <name>glyoxylate</name>
        <dbReference type="ChEBI" id="CHEBI:36655"/>
    </ligand>
</feature>
<keyword evidence="10" id="KW-1185">Reference proteome</keyword>
<dbReference type="InterPro" id="IPR012133">
    <property type="entry name" value="Alpha-hydoxy_acid_DH_FMN"/>
</dbReference>
<feature type="binding site" evidence="7">
    <location>
        <position position="234"/>
    </location>
    <ligand>
        <name>FMN</name>
        <dbReference type="ChEBI" id="CHEBI:58210"/>
    </ligand>
</feature>
<dbReference type="SUPFAM" id="SSF51395">
    <property type="entry name" value="FMN-linked oxidoreductases"/>
    <property type="match status" value="1"/>
</dbReference>
<evidence type="ECO:0000256" key="7">
    <source>
        <dbReference type="PIRSR" id="PIRSR000138-2"/>
    </source>
</evidence>
<feature type="binding site" evidence="7">
    <location>
        <begin position="312"/>
        <end position="313"/>
    </location>
    <ligand>
        <name>FMN</name>
        <dbReference type="ChEBI" id="CHEBI:58210"/>
    </ligand>
</feature>
<proteinExistence type="inferred from homology"/>
<dbReference type="Proteomes" id="UP000284407">
    <property type="component" value="Unassembled WGS sequence"/>
</dbReference>
<feature type="binding site" evidence="7">
    <location>
        <position position="134"/>
    </location>
    <ligand>
        <name>glyoxylate</name>
        <dbReference type="ChEBI" id="CHEBI:36655"/>
    </ligand>
</feature>
<dbReference type="CDD" id="cd02809">
    <property type="entry name" value="alpha_hydroxyacid_oxid_FMN"/>
    <property type="match status" value="1"/>
</dbReference>
<evidence type="ECO:0000256" key="3">
    <source>
        <dbReference type="ARBA" id="ARBA00022643"/>
    </source>
</evidence>
<evidence type="ECO:0000256" key="1">
    <source>
        <dbReference type="ARBA" id="ARBA00001917"/>
    </source>
</evidence>
<reference evidence="9 10" key="1">
    <citation type="submission" date="2018-09" db="EMBL/GenBank/DDBJ databases">
        <title>Genomic Encyclopedia of Archaeal and Bacterial Type Strains, Phase II (KMG-II): from individual species to whole genera.</title>
        <authorList>
            <person name="Goeker M."/>
        </authorList>
    </citation>
    <scope>NUCLEOTIDE SEQUENCE [LARGE SCALE GENOMIC DNA]</scope>
    <source>
        <strain evidence="9 10">DSM 11458</strain>
    </source>
</reference>
<feature type="domain" description="FMN hydroxy acid dehydrogenase" evidence="8">
    <location>
        <begin position="3"/>
        <end position="362"/>
    </location>
</feature>
<dbReference type="Pfam" id="PF01070">
    <property type="entry name" value="FMN_dh"/>
    <property type="match status" value="1"/>
</dbReference>
<feature type="binding site" evidence="7">
    <location>
        <position position="261"/>
    </location>
    <ligand>
        <name>glyoxylate</name>
        <dbReference type="ChEBI" id="CHEBI:36655"/>
    </ligand>
</feature>
<accession>A0A420DHF4</accession>
<name>A0A420DHF4_9RHOB</name>
<dbReference type="PANTHER" id="PTHR10578">
    <property type="entry name" value="S -2-HYDROXY-ACID OXIDASE-RELATED"/>
    <property type="match status" value="1"/>
</dbReference>
<gene>
    <name evidence="9" type="ORF">C8N30_2719</name>
</gene>
<dbReference type="PIRSF" id="PIRSF000138">
    <property type="entry name" value="Al-hdrx_acd_dh"/>
    <property type="match status" value="1"/>
</dbReference>
<feature type="binding site" evidence="7">
    <location>
        <position position="132"/>
    </location>
    <ligand>
        <name>glyoxylate</name>
        <dbReference type="ChEBI" id="CHEBI:36655"/>
    </ligand>
</feature>
<dbReference type="STRING" id="1443111.Z949_1806"/>
<dbReference type="AlphaFoldDB" id="A0A420DHF4"/>
<keyword evidence="3 7" id="KW-0288">FMN</keyword>
<feature type="active site" description="Proton acceptor" evidence="6">
    <location>
        <position position="258"/>
    </location>
</feature>
<comment type="cofactor">
    <cofactor evidence="1">
        <name>FMN</name>
        <dbReference type="ChEBI" id="CHEBI:58210"/>
    </cofactor>
</comment>
<evidence type="ECO:0000313" key="10">
    <source>
        <dbReference type="Proteomes" id="UP000284407"/>
    </source>
</evidence>
<comment type="similarity">
    <text evidence="5">Belongs to the FMN-dependent alpha-hydroxy acid dehydrogenase family.</text>
</comment>